<dbReference type="Gene3D" id="3.40.50.300">
    <property type="entry name" value="P-loop containing nucleotide triphosphate hydrolases"/>
    <property type="match status" value="1"/>
</dbReference>
<dbReference type="InterPro" id="IPR006935">
    <property type="entry name" value="Helicase/UvrB_N"/>
</dbReference>
<dbReference type="GO" id="GO:0003677">
    <property type="term" value="F:DNA binding"/>
    <property type="evidence" value="ECO:0007669"/>
    <property type="project" value="InterPro"/>
</dbReference>
<dbReference type="PANTHER" id="PTHR41313">
    <property type="entry name" value="ADENINE-SPECIFIC METHYLTRANSFERASE"/>
    <property type="match status" value="1"/>
</dbReference>
<dbReference type="AlphaFoldDB" id="A0A1H6LBJ4"/>
<dbReference type="EMBL" id="FNWV01000018">
    <property type="protein sequence ID" value="SEH85655.1"/>
    <property type="molecule type" value="Genomic_DNA"/>
</dbReference>
<sequence>MNDKDIRIILINFLLAERQDIRIYQEKSIGSSICDVMAVSSHLTGYEIKSDSDDYSRLDRQVSAYDDFFDKNYLVISQKHRKSAENKVPRHWGIINIEQDSVEILRRAADNPNVSRRSQLTVLWKLELKNILVKNSMPMYAQKDKNFISYQISKQVDPAVLGKQIAYELYNRDYSYYDAKDFTIRNESATSQTPFLELLEKVAEDDTNSFTLEEWISLYSKAKEIQQEKQKLFAATVTPRAEHKIKYSDIEVSLGAPWISEGILNDFIYHLLGISSDLVKYEYTTGTWSIQHKKFFDNTACTVKYGLKRYNALYIIEATMNLREIKLYDSNNKYDETDTIAALDKQRLIIEEFRKWIWLDDDRIWEVEEAYNKMFSDLDKKTYSGREMLFPEMSESFELYDFQKAAVERIINENNTLLAFDVGSGKTYIMITAAMKMRQMGMSRKNMFVVPNNIVGQWEKIFTDLYPKAKLLTIDPKSFKPELREKVLVQMRDGDYDGIIIAYSCFEMIPLSSTCVIDNMEQQLQKLNEAVRSLRYGDARITIINREKEYIHRLTDELLSSMEKAPLHITFDQLEINTIFLDEAHNFKNIPIRTRLKNLRGINVKGSSKCHEMLKKIHCVQEQNGGRGAVLATGTPYASPYQH</sequence>
<dbReference type="InterPro" id="IPR047729">
    <property type="entry name" value="Sce7726-like"/>
</dbReference>
<dbReference type="GO" id="GO:0005524">
    <property type="term" value="F:ATP binding"/>
    <property type="evidence" value="ECO:0007669"/>
    <property type="project" value="InterPro"/>
</dbReference>
<feature type="domain" description="Helicase/UvrB N-terminal" evidence="1">
    <location>
        <begin position="397"/>
        <end position="589"/>
    </location>
</feature>
<organism evidence="2 3">
    <name type="scientific">Ruminococcus flavefaciens</name>
    <dbReference type="NCBI Taxonomy" id="1265"/>
    <lineage>
        <taxon>Bacteria</taxon>
        <taxon>Bacillati</taxon>
        <taxon>Bacillota</taxon>
        <taxon>Clostridia</taxon>
        <taxon>Eubacteriales</taxon>
        <taxon>Oscillospiraceae</taxon>
        <taxon>Ruminococcus</taxon>
    </lineage>
</organism>
<dbReference type="Pfam" id="PF04851">
    <property type="entry name" value="ResIII"/>
    <property type="match status" value="1"/>
</dbReference>
<dbReference type="InterPro" id="IPR052933">
    <property type="entry name" value="DNA_Protect_Modify"/>
</dbReference>
<dbReference type="SUPFAM" id="SSF52540">
    <property type="entry name" value="P-loop containing nucleoside triphosphate hydrolases"/>
    <property type="match status" value="1"/>
</dbReference>
<dbReference type="OrthoDB" id="9815272at2"/>
<gene>
    <name evidence="2" type="ORF">SAMN02910265_03061</name>
</gene>
<evidence type="ECO:0000259" key="1">
    <source>
        <dbReference type="Pfam" id="PF04851"/>
    </source>
</evidence>
<proteinExistence type="predicted"/>
<dbReference type="GO" id="GO:0016787">
    <property type="term" value="F:hydrolase activity"/>
    <property type="evidence" value="ECO:0007669"/>
    <property type="project" value="InterPro"/>
</dbReference>
<reference evidence="2 3" key="1">
    <citation type="submission" date="2016-10" db="EMBL/GenBank/DDBJ databases">
        <authorList>
            <person name="de Groot N.N."/>
        </authorList>
    </citation>
    <scope>NUCLEOTIDE SEQUENCE [LARGE SCALE GENOMIC DNA]</scope>
    <source>
        <strain evidence="2 3">YAD2003</strain>
    </source>
</reference>
<dbReference type="Proteomes" id="UP000183190">
    <property type="component" value="Unassembled WGS sequence"/>
</dbReference>
<dbReference type="InterPro" id="IPR027417">
    <property type="entry name" value="P-loop_NTPase"/>
</dbReference>
<dbReference type="PANTHER" id="PTHR41313:SF1">
    <property type="entry name" value="DNA METHYLASE ADENINE-SPECIFIC DOMAIN-CONTAINING PROTEIN"/>
    <property type="match status" value="1"/>
</dbReference>
<accession>A0A1H6LBJ4</accession>
<dbReference type="NCBIfam" id="NF033832">
    <property type="entry name" value="sce7726_fam"/>
    <property type="match status" value="1"/>
</dbReference>
<evidence type="ECO:0000313" key="2">
    <source>
        <dbReference type="EMBL" id="SEH85655.1"/>
    </source>
</evidence>
<evidence type="ECO:0000313" key="3">
    <source>
        <dbReference type="Proteomes" id="UP000183190"/>
    </source>
</evidence>
<dbReference type="RefSeq" id="WP_074718938.1">
    <property type="nucleotide sequence ID" value="NZ_FNWV01000018.1"/>
</dbReference>
<name>A0A1H6LBJ4_RUMFL</name>
<protein>
    <submittedName>
        <fullName evidence="2">Type III restriction enzyme, res subunit</fullName>
    </submittedName>
</protein>